<evidence type="ECO:0000313" key="2">
    <source>
        <dbReference type="Proteomes" id="UP000182836"/>
    </source>
</evidence>
<evidence type="ECO:0000313" key="1">
    <source>
        <dbReference type="EMBL" id="SDJ04795.1"/>
    </source>
</evidence>
<dbReference type="Proteomes" id="UP000182836">
    <property type="component" value="Unassembled WGS sequence"/>
</dbReference>
<sequence length="57" mass="6702">MTIRIRINKQSHPLIIYKGVDFLREEETPTTDARLEPVVGVYAIWMILDNQHTCIVY</sequence>
<reference evidence="1 2" key="1">
    <citation type="submission" date="2016-10" db="EMBL/GenBank/DDBJ databases">
        <authorList>
            <person name="de Groot N.N."/>
        </authorList>
    </citation>
    <scope>NUCLEOTIDE SEQUENCE [LARGE SCALE GENOMIC DNA]</scope>
    <source>
        <strain evidence="1 2">DSM 2895</strain>
    </source>
</reference>
<name>A0A1G8QK76_ANEMI</name>
<dbReference type="EMBL" id="FNED01000011">
    <property type="protein sequence ID" value="SDJ04795.1"/>
    <property type="molecule type" value="Genomic_DNA"/>
</dbReference>
<proteinExistence type="predicted"/>
<protein>
    <submittedName>
        <fullName evidence="1">Uncharacterized protein</fullName>
    </submittedName>
</protein>
<gene>
    <name evidence="1" type="ORF">SAMN04487909_1118</name>
</gene>
<organism evidence="1 2">
    <name type="scientific">Aneurinibacillus migulanus</name>
    <name type="common">Bacillus migulanus</name>
    <dbReference type="NCBI Taxonomy" id="47500"/>
    <lineage>
        <taxon>Bacteria</taxon>
        <taxon>Bacillati</taxon>
        <taxon>Bacillota</taxon>
        <taxon>Bacilli</taxon>
        <taxon>Bacillales</taxon>
        <taxon>Paenibacillaceae</taxon>
        <taxon>Aneurinibacillus group</taxon>
        <taxon>Aneurinibacillus</taxon>
    </lineage>
</organism>
<dbReference type="AlphaFoldDB" id="A0A1G8QK76"/>
<accession>A0A1G8QK76</accession>